<feature type="compositionally biased region" description="Polar residues" evidence="1">
    <location>
        <begin position="39"/>
        <end position="52"/>
    </location>
</feature>
<organism evidence="2 3">
    <name type="scientific">Desmophyllum pertusum</name>
    <dbReference type="NCBI Taxonomy" id="174260"/>
    <lineage>
        <taxon>Eukaryota</taxon>
        <taxon>Metazoa</taxon>
        <taxon>Cnidaria</taxon>
        <taxon>Anthozoa</taxon>
        <taxon>Hexacorallia</taxon>
        <taxon>Scleractinia</taxon>
        <taxon>Caryophylliina</taxon>
        <taxon>Caryophylliidae</taxon>
        <taxon>Desmophyllum</taxon>
    </lineage>
</organism>
<gene>
    <name evidence="2" type="ORF">OS493_012514</name>
</gene>
<sequence length="493" mass="54009">MLADTASPTGDGNGLKGVAKAATPKLSAATDPFFLDTDVTPSSSKPVNSGVQSLRERFMKHTSKPQDKSMAPIKPTEAKDNQTDEAVIETTPKPRGGTPVVSDDKLKSATPGSRLQLLKEQLAEKMKVKRAEIRKIQESQRKLDNEEMSEEEEEEITDEEDDSDYELDKWNEVDDRKQEEGDSEEETKDKNAFVDDEADESDNGDDVDNSRYDVDSGSEGDISDGGDSADENSVFSDDGFSAATSNGKSKKKQKKSKQSTVNPEEQTMDLFCDSRSKGAESDEPLLQNSNTEKDSGESMASLCLRLDSLEDGEDTNFNFPSLPVATKLINKTKTSSKPDKNLTNISEVSQESSQSSFGGGLGSEFGESANSLEASSDSSRIPPGQGDNNAQGNEDRSSGKKTPEPFSSFSRLRNLIGMTSDGDSHSFRKPGKLSQLTLPIEDSQDLFDNDSDRNVEDHNSEQDRTRPEVMSNDFHFSLDEDTQFTQILNTQVF</sequence>
<evidence type="ECO:0000256" key="1">
    <source>
        <dbReference type="SAM" id="MobiDB-lite"/>
    </source>
</evidence>
<evidence type="ECO:0000313" key="2">
    <source>
        <dbReference type="EMBL" id="KAJ7379768.1"/>
    </source>
</evidence>
<feature type="compositionally biased region" description="Acidic residues" evidence="1">
    <location>
        <begin position="146"/>
        <end position="165"/>
    </location>
</feature>
<feature type="compositionally biased region" description="Basic and acidic residues" evidence="1">
    <location>
        <begin position="54"/>
        <end position="67"/>
    </location>
</feature>
<proteinExistence type="predicted"/>
<dbReference type="EMBL" id="MU826355">
    <property type="protein sequence ID" value="KAJ7379768.1"/>
    <property type="molecule type" value="Genomic_DNA"/>
</dbReference>
<feature type="region of interest" description="Disordered" evidence="1">
    <location>
        <begin position="26"/>
        <end position="299"/>
    </location>
</feature>
<feature type="compositionally biased region" description="Polar residues" evidence="1">
    <location>
        <begin position="329"/>
        <end position="345"/>
    </location>
</feature>
<feature type="region of interest" description="Disordered" evidence="1">
    <location>
        <begin position="312"/>
        <end position="469"/>
    </location>
</feature>
<feature type="compositionally biased region" description="Basic and acidic residues" evidence="1">
    <location>
        <begin position="393"/>
        <end position="403"/>
    </location>
</feature>
<feature type="compositionally biased region" description="Acidic residues" evidence="1">
    <location>
        <begin position="194"/>
        <end position="207"/>
    </location>
</feature>
<accession>A0A9X0CZ56</accession>
<dbReference type="Proteomes" id="UP001163046">
    <property type="component" value="Unassembled WGS sequence"/>
</dbReference>
<protein>
    <submittedName>
        <fullName evidence="2">Uncharacterized protein</fullName>
    </submittedName>
</protein>
<feature type="compositionally biased region" description="Acidic residues" evidence="1">
    <location>
        <begin position="216"/>
        <end position="230"/>
    </location>
</feature>
<feature type="compositionally biased region" description="Basic and acidic residues" evidence="1">
    <location>
        <begin position="450"/>
        <end position="467"/>
    </location>
</feature>
<name>A0A9X0CZ56_9CNID</name>
<feature type="compositionally biased region" description="Low complexity" evidence="1">
    <location>
        <begin position="364"/>
        <end position="379"/>
    </location>
</feature>
<evidence type="ECO:0000313" key="3">
    <source>
        <dbReference type="Proteomes" id="UP001163046"/>
    </source>
</evidence>
<dbReference type="OrthoDB" id="5984454at2759"/>
<feature type="compositionally biased region" description="Basic and acidic residues" evidence="1">
    <location>
        <begin position="121"/>
        <end position="145"/>
    </location>
</feature>
<reference evidence="2" key="1">
    <citation type="submission" date="2023-01" db="EMBL/GenBank/DDBJ databases">
        <title>Genome assembly of the deep-sea coral Lophelia pertusa.</title>
        <authorList>
            <person name="Herrera S."/>
            <person name="Cordes E."/>
        </authorList>
    </citation>
    <scope>NUCLEOTIDE SEQUENCE</scope>
    <source>
        <strain evidence="2">USNM1676648</strain>
        <tissue evidence="2">Polyp</tissue>
    </source>
</reference>
<dbReference type="AlphaFoldDB" id="A0A9X0CZ56"/>
<keyword evidence="3" id="KW-1185">Reference proteome</keyword>
<feature type="compositionally biased region" description="Basic residues" evidence="1">
    <location>
        <begin position="248"/>
        <end position="257"/>
    </location>
</feature>
<comment type="caution">
    <text evidence="2">The sequence shown here is derived from an EMBL/GenBank/DDBJ whole genome shotgun (WGS) entry which is preliminary data.</text>
</comment>
<feature type="compositionally biased region" description="Basic and acidic residues" evidence="1">
    <location>
        <begin position="166"/>
        <end position="180"/>
    </location>
</feature>
<feature type="compositionally biased region" description="Low complexity" evidence="1">
    <location>
        <begin position="346"/>
        <end position="356"/>
    </location>
</feature>